<feature type="transmembrane region" description="Helical" evidence="1">
    <location>
        <begin position="41"/>
        <end position="64"/>
    </location>
</feature>
<name>A0A975NU64_9BRAD</name>
<accession>A0A975NU64</accession>
<dbReference type="AlphaFoldDB" id="A0A975NU64"/>
<reference evidence="2 3" key="1">
    <citation type="submission" date="2021-06" db="EMBL/GenBank/DDBJ databases">
        <title>Bradyrhizobium sp. S2-11-4 Genome sequencing.</title>
        <authorList>
            <person name="Jin L."/>
        </authorList>
    </citation>
    <scope>NUCLEOTIDE SEQUENCE [LARGE SCALE GENOMIC DNA]</scope>
    <source>
        <strain evidence="2 3">S2-11-4</strain>
    </source>
</reference>
<evidence type="ECO:0008006" key="4">
    <source>
        <dbReference type="Google" id="ProtNLM"/>
    </source>
</evidence>
<dbReference type="Proteomes" id="UP000676951">
    <property type="component" value="Chromosome"/>
</dbReference>
<evidence type="ECO:0000256" key="1">
    <source>
        <dbReference type="SAM" id="Phobius"/>
    </source>
</evidence>
<feature type="transmembrane region" description="Helical" evidence="1">
    <location>
        <begin position="12"/>
        <end position="35"/>
    </location>
</feature>
<evidence type="ECO:0000313" key="3">
    <source>
        <dbReference type="Proteomes" id="UP000676951"/>
    </source>
</evidence>
<dbReference type="RefSeq" id="WP_215602176.1">
    <property type="nucleotide sequence ID" value="NZ_CP076136.1"/>
</dbReference>
<protein>
    <recommendedName>
        <fullName evidence="4">DUF2798 domain-containing protein</fullName>
    </recommendedName>
</protein>
<sequence>MTDNTLARARVAALIFVMVNAVVFGVGLVTVLSVPALSEHAFFWIPVVVLASFPLSAPLSWLVAPTMMMRFMRASHFVHARPLR</sequence>
<keyword evidence="3" id="KW-1185">Reference proteome</keyword>
<proteinExistence type="predicted"/>
<organism evidence="2 3">
    <name type="scientific">Bradyrhizobium sediminis</name>
    <dbReference type="NCBI Taxonomy" id="2840469"/>
    <lineage>
        <taxon>Bacteria</taxon>
        <taxon>Pseudomonadati</taxon>
        <taxon>Pseudomonadota</taxon>
        <taxon>Alphaproteobacteria</taxon>
        <taxon>Hyphomicrobiales</taxon>
        <taxon>Nitrobacteraceae</taxon>
        <taxon>Bradyrhizobium</taxon>
    </lineage>
</organism>
<keyword evidence="1" id="KW-1133">Transmembrane helix</keyword>
<dbReference type="EMBL" id="CP076136">
    <property type="protein sequence ID" value="QWG21453.1"/>
    <property type="molecule type" value="Genomic_DNA"/>
</dbReference>
<keyword evidence="1" id="KW-0472">Membrane</keyword>
<keyword evidence="1" id="KW-0812">Transmembrane</keyword>
<gene>
    <name evidence="2" type="ORF">KMZ93_15675</name>
</gene>
<evidence type="ECO:0000313" key="2">
    <source>
        <dbReference type="EMBL" id="QWG21453.1"/>
    </source>
</evidence>